<reference evidence="1 2" key="1">
    <citation type="submission" date="2019-01" db="EMBL/GenBank/DDBJ databases">
        <title>Draft Genome and Complete Hox-Cluster Characterization of the Sterlet Sturgeon (Acipenser ruthenus).</title>
        <authorList>
            <person name="Wei Q."/>
        </authorList>
    </citation>
    <scope>NUCLEOTIDE SEQUENCE [LARGE SCALE GENOMIC DNA]</scope>
    <source>
        <strain evidence="1">WHYD16114868_AA</strain>
        <tissue evidence="1">Blood</tissue>
    </source>
</reference>
<name>A0A444UFR4_ACIRT</name>
<dbReference type="PANTHER" id="PTHR12847">
    <property type="entry name" value="ATP-BINDING CASSETTE ABC TRANSPORTER-RELATED"/>
    <property type="match status" value="1"/>
</dbReference>
<dbReference type="Proteomes" id="UP000289886">
    <property type="component" value="Unassembled WGS sequence"/>
</dbReference>
<dbReference type="PANTHER" id="PTHR12847:SF9">
    <property type="entry name" value="NECAP-LIKE PROTEIN CG9132"/>
    <property type="match status" value="1"/>
</dbReference>
<organism evidence="1 2">
    <name type="scientific">Acipenser ruthenus</name>
    <name type="common">Sterlet sturgeon</name>
    <dbReference type="NCBI Taxonomy" id="7906"/>
    <lineage>
        <taxon>Eukaryota</taxon>
        <taxon>Metazoa</taxon>
        <taxon>Chordata</taxon>
        <taxon>Craniata</taxon>
        <taxon>Vertebrata</taxon>
        <taxon>Euteleostomi</taxon>
        <taxon>Actinopterygii</taxon>
        <taxon>Chondrostei</taxon>
        <taxon>Acipenseriformes</taxon>
        <taxon>Acipenseridae</taxon>
        <taxon>Acipenser</taxon>
    </lineage>
</organism>
<protein>
    <submittedName>
        <fullName evidence="1">Adaptin ear-binding coat-associated protein 1</fullName>
    </submittedName>
</protein>
<dbReference type="GO" id="GO:0030125">
    <property type="term" value="C:clathrin vesicle coat"/>
    <property type="evidence" value="ECO:0007669"/>
    <property type="project" value="TreeGrafter"/>
</dbReference>
<dbReference type="GO" id="GO:0016192">
    <property type="term" value="P:vesicle-mediated transport"/>
    <property type="evidence" value="ECO:0007669"/>
    <property type="project" value="TreeGrafter"/>
</dbReference>
<dbReference type="SUPFAM" id="SSF50729">
    <property type="entry name" value="PH domain-like"/>
    <property type="match status" value="1"/>
</dbReference>
<accession>A0A444UFR4</accession>
<dbReference type="EMBL" id="SCEB01214657">
    <property type="protein sequence ID" value="RXM34027.1"/>
    <property type="molecule type" value="Genomic_DNA"/>
</dbReference>
<evidence type="ECO:0000313" key="1">
    <source>
        <dbReference type="EMBL" id="RXM34027.1"/>
    </source>
</evidence>
<evidence type="ECO:0000313" key="2">
    <source>
        <dbReference type="Proteomes" id="UP000289886"/>
    </source>
</evidence>
<dbReference type="AlphaFoldDB" id="A0A444UFR4"/>
<gene>
    <name evidence="1" type="ORF">EOD39_5054</name>
</gene>
<proteinExistence type="predicted"/>
<sequence>MATEGEYESVLCVKQDVNVYKIPPRASNRGYRWVKQENEISKESQNKDTGPKLDLGFKEGQTITLNIGVSF</sequence>
<comment type="caution">
    <text evidence="1">The sequence shown here is derived from an EMBL/GenBank/DDBJ whole genome shotgun (WGS) entry which is preliminary data.</text>
</comment>
<keyword evidence="2" id="KW-1185">Reference proteome</keyword>